<dbReference type="CDD" id="cd06768">
    <property type="entry name" value="PDZ_NHERF-like"/>
    <property type="match status" value="4"/>
</dbReference>
<evidence type="ECO:0000259" key="5">
    <source>
        <dbReference type="PROSITE" id="PS50106"/>
    </source>
</evidence>
<reference evidence="7" key="1">
    <citation type="submission" date="2025-08" db="UniProtKB">
        <authorList>
            <consortium name="RefSeq"/>
        </authorList>
    </citation>
    <scope>IDENTIFICATION</scope>
</reference>
<dbReference type="InterPro" id="IPR036034">
    <property type="entry name" value="PDZ_sf"/>
</dbReference>
<evidence type="ECO:0000256" key="1">
    <source>
        <dbReference type="ARBA" id="ARBA00004236"/>
    </source>
</evidence>
<feature type="region of interest" description="Disordered" evidence="4">
    <location>
        <begin position="385"/>
        <end position="405"/>
    </location>
</feature>
<feature type="domain" description="PDZ" evidence="5">
    <location>
        <begin position="57"/>
        <end position="139"/>
    </location>
</feature>
<accession>A0A9Y4K5T6</accession>
<gene>
    <name evidence="7" type="primary">nherf4b</name>
</gene>
<evidence type="ECO:0000313" key="6">
    <source>
        <dbReference type="Proteomes" id="UP000694891"/>
    </source>
</evidence>
<dbReference type="InterPro" id="IPR041489">
    <property type="entry name" value="PDZ_6"/>
</dbReference>
<protein>
    <submittedName>
        <fullName evidence="7">NHERF family PDZ scaffold protein 4b</fullName>
    </submittedName>
</protein>
<dbReference type="RefSeq" id="XP_008283071.1">
    <property type="nucleotide sequence ID" value="XM_008284849.1"/>
</dbReference>
<keyword evidence="6" id="KW-1185">Reference proteome</keyword>
<evidence type="ECO:0000256" key="3">
    <source>
        <dbReference type="ARBA" id="ARBA00022737"/>
    </source>
</evidence>
<feature type="domain" description="PDZ" evidence="5">
    <location>
        <begin position="408"/>
        <end position="488"/>
    </location>
</feature>
<keyword evidence="2" id="KW-0472">Membrane</keyword>
<dbReference type="GO" id="GO:0043495">
    <property type="term" value="F:protein-membrane adaptor activity"/>
    <property type="evidence" value="ECO:0007669"/>
    <property type="project" value="TreeGrafter"/>
</dbReference>
<keyword evidence="2" id="KW-1003">Cell membrane</keyword>
<evidence type="ECO:0000256" key="4">
    <source>
        <dbReference type="SAM" id="MobiDB-lite"/>
    </source>
</evidence>
<comment type="subcellular location">
    <subcellularLocation>
        <location evidence="1">Cell membrane</location>
    </subcellularLocation>
</comment>
<dbReference type="PANTHER" id="PTHR14191:SF20">
    <property type="entry name" value="NA(+)_H(+) EXCHANGE REGULATORY COFACTOR NHE-RF4"/>
    <property type="match status" value="1"/>
</dbReference>
<dbReference type="PANTHER" id="PTHR14191">
    <property type="entry name" value="PDZ DOMAIN CONTAINING PROTEIN"/>
    <property type="match status" value="1"/>
</dbReference>
<feature type="domain" description="PDZ" evidence="5">
    <location>
        <begin position="168"/>
        <end position="249"/>
    </location>
</feature>
<name>A0A9Y4K5T6_9TELE</name>
<dbReference type="InterPro" id="IPR001478">
    <property type="entry name" value="PDZ"/>
</dbReference>
<dbReference type="SMART" id="SM00228">
    <property type="entry name" value="PDZ"/>
    <property type="match status" value="4"/>
</dbReference>
<dbReference type="Gene3D" id="2.30.42.10">
    <property type="match status" value="4"/>
</dbReference>
<organism evidence="6 7">
    <name type="scientific">Stegastes partitus</name>
    <name type="common">bicolor damselfish</name>
    <dbReference type="NCBI Taxonomy" id="144197"/>
    <lineage>
        <taxon>Eukaryota</taxon>
        <taxon>Metazoa</taxon>
        <taxon>Chordata</taxon>
        <taxon>Craniata</taxon>
        <taxon>Vertebrata</taxon>
        <taxon>Euteleostomi</taxon>
        <taxon>Actinopterygii</taxon>
        <taxon>Neopterygii</taxon>
        <taxon>Teleostei</taxon>
        <taxon>Neoteleostei</taxon>
        <taxon>Acanthomorphata</taxon>
        <taxon>Ovalentaria</taxon>
        <taxon>Pomacentridae</taxon>
        <taxon>Stegastes</taxon>
    </lineage>
</organism>
<feature type="domain" description="PDZ" evidence="5">
    <location>
        <begin position="277"/>
        <end position="360"/>
    </location>
</feature>
<dbReference type="Pfam" id="PF17820">
    <property type="entry name" value="PDZ_6"/>
    <property type="match status" value="1"/>
</dbReference>
<dbReference type="CTD" id="566852"/>
<dbReference type="GO" id="GO:0016324">
    <property type="term" value="C:apical plasma membrane"/>
    <property type="evidence" value="ECO:0007669"/>
    <property type="project" value="TreeGrafter"/>
</dbReference>
<sequence length="514" mass="56095">MALQPIVKVSSCAIRGSDTSRTVELIPHRKFTFNPKEGIDNPVMVITDDSVSTPTPRLCVLKREEGESYGFHLRVEQDCQGHIIRNVVSGGVAERHGLRDGDKLLEVNDSFIDDAPHSEVARKIKLSGNQLCLLVLSEEEYDQAVSQGQDLRALVRTHKDDDCKPPRLCHISRDPASGMGISFTPLEGVKGRFSVSLVAGGAAEKAGVCKGDRLVWMNGATVSDLTHSALSRMMKKCGHQITILVVDSESEQKYIQRRMPILPTIAVPRSLPYRARKLQLVSGSEGYGFLLRLEKSPSGRTFHVLRDMDKGGPAEKAGMRDGELLLEVNGELVESLTHEEIVDRVRLSGQQVSLTTITPHGLEFYTRLGLSPLLYCEDAAAEEEKESSVPVSAAEPPKEMDGSGRTRLCSIQKGTLGFGFNLGCLPESPGTFISQVAVDGPGERAGLVVGDVVMEVNGQNVEKKDLEDVIMLVKEGGCSLSLLVMDKTHNKKTKETDSPATDVTDTEDYEITFL</sequence>
<dbReference type="AlphaFoldDB" id="A0A9Y4K5T6"/>
<dbReference type="InterPro" id="IPR051067">
    <property type="entry name" value="NHER"/>
</dbReference>
<dbReference type="Pfam" id="PF00595">
    <property type="entry name" value="PDZ"/>
    <property type="match status" value="3"/>
</dbReference>
<dbReference type="PROSITE" id="PS50106">
    <property type="entry name" value="PDZ"/>
    <property type="match status" value="4"/>
</dbReference>
<dbReference type="SUPFAM" id="SSF50156">
    <property type="entry name" value="PDZ domain-like"/>
    <property type="match status" value="4"/>
</dbReference>
<evidence type="ECO:0000313" key="7">
    <source>
        <dbReference type="RefSeq" id="XP_008283071.1"/>
    </source>
</evidence>
<keyword evidence="3" id="KW-0677">Repeat</keyword>
<dbReference type="Proteomes" id="UP000694891">
    <property type="component" value="Unplaced"/>
</dbReference>
<evidence type="ECO:0000256" key="2">
    <source>
        <dbReference type="ARBA" id="ARBA00022475"/>
    </source>
</evidence>
<dbReference type="GO" id="GO:0072659">
    <property type="term" value="P:protein localization to plasma membrane"/>
    <property type="evidence" value="ECO:0007669"/>
    <property type="project" value="TreeGrafter"/>
</dbReference>
<proteinExistence type="predicted"/>